<organism evidence="2 3">
    <name type="scientific">Enterovirga rhinocerotis</name>
    <dbReference type="NCBI Taxonomy" id="1339210"/>
    <lineage>
        <taxon>Bacteria</taxon>
        <taxon>Pseudomonadati</taxon>
        <taxon>Pseudomonadota</taxon>
        <taxon>Alphaproteobacteria</taxon>
        <taxon>Hyphomicrobiales</taxon>
        <taxon>Methylobacteriaceae</taxon>
        <taxon>Enterovirga</taxon>
    </lineage>
</organism>
<name>A0A4R7BTS7_9HYPH</name>
<keyword evidence="2" id="KW-0489">Methyltransferase</keyword>
<keyword evidence="3" id="KW-1185">Reference proteome</keyword>
<proteinExistence type="predicted"/>
<evidence type="ECO:0000259" key="1">
    <source>
        <dbReference type="Pfam" id="PF08242"/>
    </source>
</evidence>
<dbReference type="InterPro" id="IPR013217">
    <property type="entry name" value="Methyltransf_12"/>
</dbReference>
<evidence type="ECO:0000313" key="2">
    <source>
        <dbReference type="EMBL" id="TDR88901.1"/>
    </source>
</evidence>
<evidence type="ECO:0000313" key="3">
    <source>
        <dbReference type="Proteomes" id="UP000295122"/>
    </source>
</evidence>
<dbReference type="InterPro" id="IPR029063">
    <property type="entry name" value="SAM-dependent_MTases_sf"/>
</dbReference>
<dbReference type="InterPro" id="IPR011990">
    <property type="entry name" value="TPR-like_helical_dom_sf"/>
</dbReference>
<reference evidence="2 3" key="1">
    <citation type="submission" date="2019-03" db="EMBL/GenBank/DDBJ databases">
        <title>Genomic Encyclopedia of Type Strains, Phase IV (KMG-IV): sequencing the most valuable type-strain genomes for metagenomic binning, comparative biology and taxonomic classification.</title>
        <authorList>
            <person name="Goeker M."/>
        </authorList>
    </citation>
    <scope>NUCLEOTIDE SEQUENCE [LARGE SCALE GENOMIC DNA]</scope>
    <source>
        <strain evidence="2 3">DSM 25903</strain>
    </source>
</reference>
<gene>
    <name evidence="2" type="ORF">EV668_3386</name>
</gene>
<sequence>MRVGSGSSFDNALDAFRSGRFEVARRILLEAVSSDTHPKWFALLASTEARLQNWDGAIEQLRSAIRLSDKRNLQWSRQMAAYLMKAGRHADAHAVLTSLVYRGEDIDKDRGLLAQLHFMRCEWSLALDLIDSTSWPDDVVPLHLRAMAAECRSRLAGPDDAGERTSRQLSSAYYDVVYSGSAEYAADSEDSIYAPVWSTIVERIEPSSVVLDIGCGPGQFAAFLHARRPSVLYTGIDFSATAIAQARSRCSAVSFVQADIFDPKSLDGIGYDTVVATEFLEHVDDDLGVLSRLRSGAAFIGSVPNFDSISHVRYFSSEIEVLARYRDVVEDLAVKLEPCGRNALFVMTGRIA</sequence>
<accession>A0A4R7BTS7</accession>
<protein>
    <submittedName>
        <fullName evidence="2">Methyltransferase family protein</fullName>
    </submittedName>
</protein>
<dbReference type="GO" id="GO:0008168">
    <property type="term" value="F:methyltransferase activity"/>
    <property type="evidence" value="ECO:0007669"/>
    <property type="project" value="UniProtKB-KW"/>
</dbReference>
<comment type="caution">
    <text evidence="2">The sequence shown here is derived from an EMBL/GenBank/DDBJ whole genome shotgun (WGS) entry which is preliminary data.</text>
</comment>
<dbReference type="EMBL" id="SNZR01000014">
    <property type="protein sequence ID" value="TDR88901.1"/>
    <property type="molecule type" value="Genomic_DNA"/>
</dbReference>
<dbReference type="CDD" id="cd02440">
    <property type="entry name" value="AdoMet_MTases"/>
    <property type="match status" value="1"/>
</dbReference>
<feature type="domain" description="Methyltransferase type 12" evidence="1">
    <location>
        <begin position="211"/>
        <end position="294"/>
    </location>
</feature>
<dbReference type="Gene3D" id="3.40.50.150">
    <property type="entry name" value="Vaccinia Virus protein VP39"/>
    <property type="match status" value="1"/>
</dbReference>
<dbReference type="SUPFAM" id="SSF53335">
    <property type="entry name" value="S-adenosyl-L-methionine-dependent methyltransferases"/>
    <property type="match status" value="1"/>
</dbReference>
<dbReference type="Pfam" id="PF08242">
    <property type="entry name" value="Methyltransf_12"/>
    <property type="match status" value="1"/>
</dbReference>
<dbReference type="Gene3D" id="1.25.40.10">
    <property type="entry name" value="Tetratricopeptide repeat domain"/>
    <property type="match status" value="1"/>
</dbReference>
<dbReference type="PANTHER" id="PTHR43861">
    <property type="entry name" value="TRANS-ACONITATE 2-METHYLTRANSFERASE-RELATED"/>
    <property type="match status" value="1"/>
</dbReference>
<dbReference type="Proteomes" id="UP000295122">
    <property type="component" value="Unassembled WGS sequence"/>
</dbReference>
<dbReference type="SUPFAM" id="SSF48452">
    <property type="entry name" value="TPR-like"/>
    <property type="match status" value="1"/>
</dbReference>
<dbReference type="AlphaFoldDB" id="A0A4R7BTS7"/>
<keyword evidence="2" id="KW-0808">Transferase</keyword>
<dbReference type="GO" id="GO:0032259">
    <property type="term" value="P:methylation"/>
    <property type="evidence" value="ECO:0007669"/>
    <property type="project" value="UniProtKB-KW"/>
</dbReference>
<dbReference type="RefSeq" id="WP_166652520.1">
    <property type="nucleotide sequence ID" value="NZ_SNZR01000014.1"/>
</dbReference>